<feature type="domain" description="DHHA2" evidence="6">
    <location>
        <begin position="247"/>
        <end position="384"/>
    </location>
</feature>
<dbReference type="Gene3D" id="3.10.310.20">
    <property type="entry name" value="DHHA2 domain"/>
    <property type="match status" value="1"/>
</dbReference>
<keyword evidence="7" id="KW-1185">Reference proteome</keyword>
<accession>A0A6J1X717</accession>
<keyword evidence="4" id="KW-0378">Hydrolase</keyword>
<reference evidence="8" key="1">
    <citation type="submission" date="2025-08" db="UniProtKB">
        <authorList>
            <consortium name="RefSeq"/>
        </authorList>
    </citation>
    <scope>IDENTIFICATION</scope>
    <source>
        <tissue evidence="8">Whole larvae</tissue>
    </source>
</reference>
<dbReference type="Proteomes" id="UP001652740">
    <property type="component" value="Unplaced"/>
</dbReference>
<dbReference type="Gene3D" id="3.90.1640.10">
    <property type="entry name" value="inorganic pyrophosphatase (n-terminal core)"/>
    <property type="match status" value="1"/>
</dbReference>
<protein>
    <submittedName>
        <fullName evidence="8">Exopolyphosphatase PRUNE1 isoform X1</fullName>
    </submittedName>
</protein>
<dbReference type="PANTHER" id="PTHR12112:SF39">
    <property type="entry name" value="EG:152A3.5 PROTEIN (FBGN0003116_PN PROTEIN)"/>
    <property type="match status" value="1"/>
</dbReference>
<dbReference type="GO" id="GO:0005737">
    <property type="term" value="C:cytoplasm"/>
    <property type="evidence" value="ECO:0007669"/>
    <property type="project" value="InterPro"/>
</dbReference>
<dbReference type="GeneID" id="113520915"/>
<dbReference type="KEGG" id="gmw:113520915"/>
<dbReference type="InterPro" id="IPR004097">
    <property type="entry name" value="DHHA2"/>
</dbReference>
<evidence type="ECO:0000256" key="1">
    <source>
        <dbReference type="ARBA" id="ARBA00001936"/>
    </source>
</evidence>
<evidence type="ECO:0000256" key="4">
    <source>
        <dbReference type="ARBA" id="ARBA00022801"/>
    </source>
</evidence>
<dbReference type="SUPFAM" id="SSF64182">
    <property type="entry name" value="DHH phosphoesterases"/>
    <property type="match status" value="1"/>
</dbReference>
<dbReference type="GO" id="GO:0004309">
    <property type="term" value="F:exopolyphosphatase activity"/>
    <property type="evidence" value="ECO:0007669"/>
    <property type="project" value="TreeGrafter"/>
</dbReference>
<dbReference type="Pfam" id="PF01368">
    <property type="entry name" value="DHH"/>
    <property type="match status" value="1"/>
</dbReference>
<comment type="cofactor">
    <cofactor evidence="1">
        <name>Mn(2+)</name>
        <dbReference type="ChEBI" id="CHEBI:29035"/>
    </cofactor>
</comment>
<evidence type="ECO:0000256" key="5">
    <source>
        <dbReference type="ARBA" id="ARBA00023211"/>
    </source>
</evidence>
<comment type="similarity">
    <text evidence="2">Belongs to the PPase class C family. Prune subfamily.</text>
</comment>
<keyword evidence="5" id="KW-0464">Manganese</keyword>
<evidence type="ECO:0000256" key="3">
    <source>
        <dbReference type="ARBA" id="ARBA00022723"/>
    </source>
</evidence>
<dbReference type="InParanoid" id="A0A6J1X717"/>
<dbReference type="PANTHER" id="PTHR12112">
    <property type="entry name" value="BNIP - RELATED"/>
    <property type="match status" value="1"/>
</dbReference>
<sequence>MNEYLVATLDKLRTKNYANVNIVIGNESCDLDSSVSAIVYACFLYWQSKQIKCNESMNVNRDEQTKYDIFIPILNVNREDFALKTEVTYLLKTHGIDKNVLVFRDDYDLKGLLANTNSKVTLVDHHVLSTKDQFLAPFVTEIIDHRPLDKTGWTYNDSAHSTIEVVGCCCTLVAQRIKDLSSPIAKDLDFFNAYPVCSDMLHSTIILDTINLSKTFNKATPHDVKILLFLESLIKPADYENYRKGKLERLTNARSDVSELTAAQLLRKDLKIVGEVLVPTFPILVQEFLERPDALEALQTTLTQRSCNLAVLLGMHLKGPMRRDVAVYSADTTRATRLSRFLQDWTGPAFGLSSPGSDSRYIYFTQSNLSATRKQYVPAIQAFLNIKN</sequence>
<dbReference type="AlphaFoldDB" id="A0A6J1X717"/>
<evidence type="ECO:0000313" key="8">
    <source>
        <dbReference type="RefSeq" id="XP_026762140.2"/>
    </source>
</evidence>
<evidence type="ECO:0000259" key="6">
    <source>
        <dbReference type="SMART" id="SM01131"/>
    </source>
</evidence>
<evidence type="ECO:0000256" key="2">
    <source>
        <dbReference type="ARBA" id="ARBA00010331"/>
    </source>
</evidence>
<dbReference type="InterPro" id="IPR001667">
    <property type="entry name" value="DDH_dom"/>
</dbReference>
<proteinExistence type="inferred from homology"/>
<dbReference type="Pfam" id="PF02833">
    <property type="entry name" value="DHHA2"/>
    <property type="match status" value="1"/>
</dbReference>
<gene>
    <name evidence="8" type="primary">LOC113520915</name>
</gene>
<name>A0A6J1X717_GALME</name>
<dbReference type="InterPro" id="IPR038763">
    <property type="entry name" value="DHH_sf"/>
</dbReference>
<keyword evidence="3" id="KW-0479">Metal-binding</keyword>
<evidence type="ECO:0000313" key="7">
    <source>
        <dbReference type="Proteomes" id="UP001652740"/>
    </source>
</evidence>
<organism evidence="7 8">
    <name type="scientific">Galleria mellonella</name>
    <name type="common">Greater wax moth</name>
    <dbReference type="NCBI Taxonomy" id="7137"/>
    <lineage>
        <taxon>Eukaryota</taxon>
        <taxon>Metazoa</taxon>
        <taxon>Ecdysozoa</taxon>
        <taxon>Arthropoda</taxon>
        <taxon>Hexapoda</taxon>
        <taxon>Insecta</taxon>
        <taxon>Pterygota</taxon>
        <taxon>Neoptera</taxon>
        <taxon>Endopterygota</taxon>
        <taxon>Lepidoptera</taxon>
        <taxon>Glossata</taxon>
        <taxon>Ditrysia</taxon>
        <taxon>Pyraloidea</taxon>
        <taxon>Pyralidae</taxon>
        <taxon>Galleriinae</taxon>
        <taxon>Galleria</taxon>
    </lineage>
</organism>
<dbReference type="SMART" id="SM01131">
    <property type="entry name" value="DHHA2"/>
    <property type="match status" value="1"/>
</dbReference>
<dbReference type="FunCoup" id="A0A6J1X717">
    <property type="interactions" value="278"/>
</dbReference>
<dbReference type="RefSeq" id="XP_026762140.2">
    <property type="nucleotide sequence ID" value="XM_026906339.3"/>
</dbReference>
<dbReference type="InterPro" id="IPR038222">
    <property type="entry name" value="DHHA2_dom_sf"/>
</dbReference>